<feature type="domain" description="C2H2-type" evidence="2">
    <location>
        <begin position="593"/>
        <end position="616"/>
    </location>
</feature>
<feature type="region of interest" description="Disordered" evidence="1">
    <location>
        <begin position="453"/>
        <end position="484"/>
    </location>
</feature>
<organism evidence="3 4">
    <name type="scientific">Pristionchus mayeri</name>
    <dbReference type="NCBI Taxonomy" id="1317129"/>
    <lineage>
        <taxon>Eukaryota</taxon>
        <taxon>Metazoa</taxon>
        <taxon>Ecdysozoa</taxon>
        <taxon>Nematoda</taxon>
        <taxon>Chromadorea</taxon>
        <taxon>Rhabditida</taxon>
        <taxon>Rhabditina</taxon>
        <taxon>Diplogasteromorpha</taxon>
        <taxon>Diplogasteroidea</taxon>
        <taxon>Neodiplogasteridae</taxon>
        <taxon>Pristionchus</taxon>
    </lineage>
</organism>
<comment type="caution">
    <text evidence="3">The sequence shown here is derived from an EMBL/GenBank/DDBJ whole genome shotgun (WGS) entry which is preliminary data.</text>
</comment>
<protein>
    <recommendedName>
        <fullName evidence="2">C2H2-type domain-containing protein</fullName>
    </recommendedName>
</protein>
<reference evidence="4" key="1">
    <citation type="submission" date="2022-10" db="EMBL/GenBank/DDBJ databases">
        <title>Genome assembly of Pristionchus species.</title>
        <authorList>
            <person name="Yoshida K."/>
            <person name="Sommer R.J."/>
        </authorList>
    </citation>
    <scope>NUCLEOTIDE SEQUENCE [LARGE SCALE GENOMIC DNA]</scope>
    <source>
        <strain evidence="4">RS5460</strain>
    </source>
</reference>
<sequence>CFLCNELAVYTKNFPPPNRAAAQMEWLLRQNKDEFETAALLEKHRKVKDPRWCNRHFFSQSSDLPIDLRSERVRPLTLPTVPLKASRPADIVPPSQFNSSENATMEWARSLRRKSGDFVAMKDELKECMKLTGDSTNQDHRVMYAMSNLLFQAVECMQQRKQFNATQSLTNAFSRIDTCVAQESSRPQMAFLSFSRSFILFMDSLNGFCTISKILEMPERRSDLSPFQMPKPKVKMGAVPLKRARLCPPGPHESGPPSPMPPFIFRPIRSTPSTVAPSVDIKVEEDEDFDGLDKTLSRPTGESIPLFADEIKQEDDESEQLMSELQHQGAGYNAALCDYIKQEDDPRMQWMSEQQKEAANRPAMKNDDANIHRVTAASAHVAKTARKDGTPKVASRNIECSEALKQVANKSISDFNLGKEPKSEFKEEEIVKEEPIEQPVSDKVSFGSYSSLFSPSTSTSTSTCKTPANRIPSPTPSSSPNPSAIADGRMFVRVNKLCPSSMRAIKLYGKGFTRRKLECPVCHCIMPDDTLAKHIKMDHKDSWLRWVITCPENECDYRSVHMASMHNHRREIHGTQFWKWRFDGKPFQLPPNTRCPYCPKLVNSISVFLQHMEAEHVRLCSYEALIIKCAACNFTTARCSSIYQHWHESEECDKGMSFNYAVAKKMRDKDLAKIKEEQELRQENI</sequence>
<feature type="domain" description="C2H2-type" evidence="2">
    <location>
        <begin position="548"/>
        <end position="573"/>
    </location>
</feature>
<dbReference type="AlphaFoldDB" id="A0AAN5DDP6"/>
<feature type="non-terminal residue" evidence="3">
    <location>
        <position position="1"/>
    </location>
</feature>
<dbReference type="Proteomes" id="UP001328107">
    <property type="component" value="Unassembled WGS sequence"/>
</dbReference>
<feature type="compositionally biased region" description="Low complexity" evidence="1">
    <location>
        <begin position="453"/>
        <end position="463"/>
    </location>
</feature>
<dbReference type="SMART" id="SM00355">
    <property type="entry name" value="ZnF_C2H2"/>
    <property type="match status" value="3"/>
</dbReference>
<dbReference type="InterPro" id="IPR013087">
    <property type="entry name" value="Znf_C2H2_type"/>
</dbReference>
<feature type="domain" description="C2H2-type" evidence="2">
    <location>
        <begin position="517"/>
        <end position="539"/>
    </location>
</feature>
<evidence type="ECO:0000313" key="4">
    <source>
        <dbReference type="Proteomes" id="UP001328107"/>
    </source>
</evidence>
<evidence type="ECO:0000259" key="2">
    <source>
        <dbReference type="SMART" id="SM00355"/>
    </source>
</evidence>
<evidence type="ECO:0000256" key="1">
    <source>
        <dbReference type="SAM" id="MobiDB-lite"/>
    </source>
</evidence>
<keyword evidence="4" id="KW-1185">Reference proteome</keyword>
<accession>A0AAN5DDP6</accession>
<dbReference type="EMBL" id="BTRK01000006">
    <property type="protein sequence ID" value="GMR61106.1"/>
    <property type="molecule type" value="Genomic_DNA"/>
</dbReference>
<gene>
    <name evidence="3" type="ORF">PMAYCL1PPCAC_31301</name>
</gene>
<evidence type="ECO:0000313" key="3">
    <source>
        <dbReference type="EMBL" id="GMR61106.1"/>
    </source>
</evidence>
<name>A0AAN5DDP6_9BILA</name>
<proteinExistence type="predicted"/>